<proteinExistence type="predicted"/>
<dbReference type="HOGENOM" id="CLU_1327245_0_0_1"/>
<reference evidence="2" key="2">
    <citation type="submission" date="2015-01" db="EMBL/GenBank/DDBJ databases">
        <title>Evolutionary Origins and Diversification of the Mycorrhizal Mutualists.</title>
        <authorList>
            <consortium name="DOE Joint Genome Institute"/>
            <consortium name="Mycorrhizal Genomics Consortium"/>
            <person name="Kohler A."/>
            <person name="Kuo A."/>
            <person name="Nagy L.G."/>
            <person name="Floudas D."/>
            <person name="Copeland A."/>
            <person name="Barry K.W."/>
            <person name="Cichocki N."/>
            <person name="Veneault-Fourrey C."/>
            <person name="LaButti K."/>
            <person name="Lindquist E.A."/>
            <person name="Lipzen A."/>
            <person name="Lundell T."/>
            <person name="Morin E."/>
            <person name="Murat C."/>
            <person name="Riley R."/>
            <person name="Ohm R."/>
            <person name="Sun H."/>
            <person name="Tunlid A."/>
            <person name="Henrissat B."/>
            <person name="Grigoriev I.V."/>
            <person name="Hibbett D.S."/>
            <person name="Martin F."/>
        </authorList>
    </citation>
    <scope>NUCLEOTIDE SEQUENCE [LARGE SCALE GENOMIC DNA]</scope>
    <source>
        <strain evidence="2">MUT 4182</strain>
    </source>
</reference>
<keyword evidence="2" id="KW-1185">Reference proteome</keyword>
<evidence type="ECO:0000313" key="1">
    <source>
        <dbReference type="EMBL" id="KIO20651.1"/>
    </source>
</evidence>
<accession>A0A0C3Q8J7</accession>
<reference evidence="1 2" key="1">
    <citation type="submission" date="2014-04" db="EMBL/GenBank/DDBJ databases">
        <authorList>
            <consortium name="DOE Joint Genome Institute"/>
            <person name="Kuo A."/>
            <person name="Girlanda M."/>
            <person name="Perotto S."/>
            <person name="Kohler A."/>
            <person name="Nagy L.G."/>
            <person name="Floudas D."/>
            <person name="Copeland A."/>
            <person name="Barry K.W."/>
            <person name="Cichocki N."/>
            <person name="Veneault-Fourrey C."/>
            <person name="LaButti K."/>
            <person name="Lindquist E.A."/>
            <person name="Lipzen A."/>
            <person name="Lundell T."/>
            <person name="Morin E."/>
            <person name="Murat C."/>
            <person name="Sun H."/>
            <person name="Tunlid A."/>
            <person name="Henrissat B."/>
            <person name="Grigoriev I.V."/>
            <person name="Hibbett D.S."/>
            <person name="Martin F."/>
            <person name="Nordberg H.P."/>
            <person name="Cantor M.N."/>
            <person name="Hua S.X."/>
        </authorList>
    </citation>
    <scope>NUCLEOTIDE SEQUENCE [LARGE SCALE GENOMIC DNA]</scope>
    <source>
        <strain evidence="1 2">MUT 4182</strain>
    </source>
</reference>
<gene>
    <name evidence="1" type="ORF">M407DRAFT_29709</name>
</gene>
<protein>
    <submittedName>
        <fullName evidence="1">Uncharacterized protein</fullName>
    </submittedName>
</protein>
<organism evidence="1 2">
    <name type="scientific">Tulasnella calospora MUT 4182</name>
    <dbReference type="NCBI Taxonomy" id="1051891"/>
    <lineage>
        <taxon>Eukaryota</taxon>
        <taxon>Fungi</taxon>
        <taxon>Dikarya</taxon>
        <taxon>Basidiomycota</taxon>
        <taxon>Agaricomycotina</taxon>
        <taxon>Agaricomycetes</taxon>
        <taxon>Cantharellales</taxon>
        <taxon>Tulasnellaceae</taxon>
        <taxon>Tulasnella</taxon>
    </lineage>
</organism>
<sequence>MREGGPKEENHLGRSPDGSEFVVKVSGIWFGTLEELIFKASNRKNAGPYYIGFQNEDLQSGDEAPDWDAEHPFRCSVNQLPKMWTSLVAKVARKDEWVQALDRLLPSPGQVISSGKSQYGTFRSRSEWLTLSASIGPEAAIAIKQKMLERMKQFTWFPECATGRAWTTTQKARSLAQTSGPWILLNLNLKKFTDDQLRSKLQVARQG</sequence>
<name>A0A0C3Q8J7_9AGAM</name>
<evidence type="ECO:0000313" key="2">
    <source>
        <dbReference type="Proteomes" id="UP000054248"/>
    </source>
</evidence>
<dbReference type="EMBL" id="KN823166">
    <property type="protein sequence ID" value="KIO20651.1"/>
    <property type="molecule type" value="Genomic_DNA"/>
</dbReference>
<dbReference type="Proteomes" id="UP000054248">
    <property type="component" value="Unassembled WGS sequence"/>
</dbReference>
<dbReference type="AlphaFoldDB" id="A0A0C3Q8J7"/>